<evidence type="ECO:0000256" key="12">
    <source>
        <dbReference type="ARBA" id="ARBA00022989"/>
    </source>
</evidence>
<dbReference type="GO" id="GO:0007160">
    <property type="term" value="P:cell-matrix adhesion"/>
    <property type="evidence" value="ECO:0007669"/>
    <property type="project" value="TreeGrafter"/>
</dbReference>
<feature type="disulfide bond" evidence="17">
    <location>
        <begin position="50"/>
        <end position="62"/>
    </location>
</feature>
<feature type="disulfide bond" evidence="17">
    <location>
        <begin position="494"/>
        <end position="511"/>
    </location>
</feature>
<keyword evidence="7 20" id="KW-0732">Signal</keyword>
<sequence length="800" mass="88549">MDKRVGSLLFSISIHGLLLAGYSSGKEGTMCHPAKTCSKCMTINPVCSWCKDEDTTFLSPRCDLSANLLENGCINVTNETSTITTLVDKNLQDPVYSRDDEIVKPAVPIAPQNVSLNLRLGDKKTIDVRVLQVNDYPVDVYCLMDLSLSMSDDLENLKNLGSQLAKEMKNITRSFALGFGSFVDKPVAPYISIAPNKINTPCYQCQKAYSFRNHLPLNQDTRLFEEKVNSTKISGNLDRAEGTLDAIMQASVCKEEIGWRDNARKLLLISSDAPFHVEGDGKLAGIIKPNDGNCHLTNNEYADAHLYDYPSLGQLNAKLIDNNIIPIFAISVDSDIHNLYEDVSQILQGAIFSELRSDSSNIVEILSSKYKEITGSIELAHSAMDGVELRISSACKEGSDIVEPGDRPICNNVYDGDEILFQVEVTATRCVDQTFDIYPIGFDKRLTVNVKVSCNCSCEQEPKVNSSYCSDGSGNRVCGICQCHEGRYGDTCECTANAEESQEQYEKDIFCKPNKETSVLCSGRGECICGYCRCHQPTGGDEVVSGTYCECNNKACPRDDGEVCGGSERGECVCAADGRTNECRCRSGYTGEKCNCPTQTDTCRSRNGLICNAAGRCKCGKCTCNKESKFSGPRCDECLTCTDCDLHIDCVKCKLLNNTESLSVEECDMCSQIIKNVTKLPESNSTCSFSDENGCSIGFVYEEAPNGAIMIYVKGNRNCAHSQTIVKGVKVSLLIVYIIFGIIMVGLILVLLYRFYTWHVDLIEYKQFVQEQKTKTKWNKEENPIYKMNERKYINPMYGK</sequence>
<feature type="disulfide bond" evidence="17">
    <location>
        <begin position="534"/>
        <end position="549"/>
    </location>
</feature>
<evidence type="ECO:0000256" key="18">
    <source>
        <dbReference type="RuleBase" id="RU000633"/>
    </source>
</evidence>
<evidence type="ECO:0000256" key="16">
    <source>
        <dbReference type="ARBA" id="ARBA00023180"/>
    </source>
</evidence>
<feature type="disulfide bond" evidence="17">
    <location>
        <begin position="527"/>
        <end position="532"/>
    </location>
</feature>
<keyword evidence="5 18" id="KW-0812">Transmembrane</keyword>
<evidence type="ECO:0000259" key="21">
    <source>
        <dbReference type="PROSITE" id="PS00022"/>
    </source>
</evidence>
<comment type="caution">
    <text evidence="22">The sequence shown here is derived from an EMBL/GenBank/DDBJ whole genome shotgun (WGS) entry which is preliminary data.</text>
</comment>
<organism evidence="22 23">
    <name type="scientific">Holothuria leucospilota</name>
    <name type="common">Black long sea cucumber</name>
    <name type="synonym">Mertensiothuria leucospilota</name>
    <dbReference type="NCBI Taxonomy" id="206669"/>
    <lineage>
        <taxon>Eukaryota</taxon>
        <taxon>Metazoa</taxon>
        <taxon>Echinodermata</taxon>
        <taxon>Eleutherozoa</taxon>
        <taxon>Echinozoa</taxon>
        <taxon>Holothuroidea</taxon>
        <taxon>Aspidochirotacea</taxon>
        <taxon>Aspidochirotida</taxon>
        <taxon>Holothuriidae</taxon>
        <taxon>Holothuria</taxon>
    </lineage>
</organism>
<dbReference type="InterPro" id="IPR015812">
    <property type="entry name" value="Integrin_bsu"/>
</dbReference>
<feature type="disulfide bond" evidence="17">
    <location>
        <begin position="469"/>
        <end position="481"/>
    </location>
</feature>
<dbReference type="GO" id="GO:0098609">
    <property type="term" value="P:cell-cell adhesion"/>
    <property type="evidence" value="ECO:0007669"/>
    <property type="project" value="TreeGrafter"/>
</dbReference>
<feature type="disulfide bond" evidence="17">
    <location>
        <begin position="253"/>
        <end position="294"/>
    </location>
</feature>
<evidence type="ECO:0000256" key="3">
    <source>
        <dbReference type="ARBA" id="ARBA00022475"/>
    </source>
</evidence>
<feature type="disulfide bond" evidence="17">
    <location>
        <begin position="37"/>
        <end position="47"/>
    </location>
</feature>
<evidence type="ECO:0000256" key="4">
    <source>
        <dbReference type="ARBA" id="ARBA00022536"/>
    </source>
</evidence>
<evidence type="ECO:0000313" key="22">
    <source>
        <dbReference type="EMBL" id="KAJ8025025.1"/>
    </source>
</evidence>
<keyword evidence="16" id="KW-0325">Glycoprotein</keyword>
<dbReference type="FunFam" id="3.40.50.410:FF:000002">
    <property type="entry name" value="Integrin beta"/>
    <property type="match status" value="1"/>
</dbReference>
<reference evidence="22" key="1">
    <citation type="submission" date="2021-10" db="EMBL/GenBank/DDBJ databases">
        <title>Tropical sea cucumber genome reveals ecological adaptation and Cuvierian tubules defense mechanism.</title>
        <authorList>
            <person name="Chen T."/>
        </authorList>
    </citation>
    <scope>NUCLEOTIDE SEQUENCE</scope>
    <source>
        <strain evidence="22">Nanhai2018</strain>
        <tissue evidence="22">Muscle</tissue>
    </source>
</reference>
<dbReference type="SUPFAM" id="SSF69179">
    <property type="entry name" value="Integrin domains"/>
    <property type="match status" value="1"/>
</dbReference>
<dbReference type="FunFam" id="2.10.25.10:FF:000075">
    <property type="entry name" value="Integrin beta"/>
    <property type="match status" value="1"/>
</dbReference>
<evidence type="ECO:0000256" key="11">
    <source>
        <dbReference type="ARBA" id="ARBA00022889"/>
    </source>
</evidence>
<dbReference type="PROSITE" id="PS00022">
    <property type="entry name" value="EGF_1"/>
    <property type="match status" value="1"/>
</dbReference>
<dbReference type="Gene3D" id="4.10.1240.30">
    <property type="match status" value="1"/>
</dbReference>
<dbReference type="Pfam" id="PF00362">
    <property type="entry name" value="Integrin_beta"/>
    <property type="match status" value="1"/>
</dbReference>
<dbReference type="PRINTS" id="PR01186">
    <property type="entry name" value="INTEGRINB"/>
</dbReference>
<dbReference type="SMART" id="SM01241">
    <property type="entry name" value="Integrin_b_cyt"/>
    <property type="match status" value="1"/>
</dbReference>
<dbReference type="Gene3D" id="2.60.40.1510">
    <property type="entry name" value="ntegrin, alpha v. Chain A, domain 3"/>
    <property type="match status" value="1"/>
</dbReference>
<dbReference type="GO" id="GO:0016477">
    <property type="term" value="P:cell migration"/>
    <property type="evidence" value="ECO:0007669"/>
    <property type="project" value="TreeGrafter"/>
</dbReference>
<dbReference type="GO" id="GO:0005178">
    <property type="term" value="F:integrin binding"/>
    <property type="evidence" value="ECO:0007669"/>
    <property type="project" value="TreeGrafter"/>
</dbReference>
<feature type="disulfide bond" evidence="17">
    <location>
        <begin position="40"/>
        <end position="73"/>
    </location>
</feature>
<dbReference type="PANTHER" id="PTHR10082:SF60">
    <property type="entry name" value="INTEGRIN BETA-PS"/>
    <property type="match status" value="1"/>
</dbReference>
<evidence type="ECO:0000256" key="5">
    <source>
        <dbReference type="ARBA" id="ARBA00022692"/>
    </source>
</evidence>
<evidence type="ECO:0000256" key="20">
    <source>
        <dbReference type="SAM" id="SignalP"/>
    </source>
</evidence>
<name>A0A9Q1BFV2_HOLLE</name>
<dbReference type="Gene3D" id="3.40.50.410">
    <property type="entry name" value="von Willebrand factor, type A domain"/>
    <property type="match status" value="1"/>
</dbReference>
<dbReference type="GO" id="GO:0009986">
    <property type="term" value="C:cell surface"/>
    <property type="evidence" value="ECO:0007669"/>
    <property type="project" value="TreeGrafter"/>
</dbReference>
<feature type="disulfide bond" evidence="17">
    <location>
        <begin position="585"/>
        <end position="594"/>
    </location>
</feature>
<dbReference type="InterPro" id="IPR000742">
    <property type="entry name" value="EGF"/>
</dbReference>
<feature type="disulfide bond" evidence="17">
    <location>
        <begin position="624"/>
        <end position="635"/>
    </location>
</feature>
<protein>
    <recommendedName>
        <fullName evidence="18">Integrin beta</fullName>
    </recommendedName>
</protein>
<accession>A0A9Q1BFV2</accession>
<dbReference type="SMART" id="SM01242">
    <property type="entry name" value="Integrin_B_tail"/>
    <property type="match status" value="1"/>
</dbReference>
<keyword evidence="13 18" id="KW-0401">Integrin</keyword>
<evidence type="ECO:0000256" key="9">
    <source>
        <dbReference type="ARBA" id="ARBA00022837"/>
    </source>
</evidence>
<feature type="transmembrane region" description="Helical" evidence="19">
    <location>
        <begin position="734"/>
        <end position="756"/>
    </location>
</feature>
<dbReference type="GO" id="GO:0046872">
    <property type="term" value="F:metal ion binding"/>
    <property type="evidence" value="ECO:0007669"/>
    <property type="project" value="UniProtKB-KW"/>
</dbReference>
<dbReference type="Pfam" id="PF23105">
    <property type="entry name" value="EGF_integrin"/>
    <property type="match status" value="1"/>
</dbReference>
<feature type="disulfide bond" evidence="17">
    <location>
        <begin position="619"/>
        <end position="667"/>
    </location>
</feature>
<dbReference type="PIRSF" id="PIRSF002512">
    <property type="entry name" value="Integrin_B"/>
    <property type="match status" value="1"/>
</dbReference>
<keyword evidence="6" id="KW-0479">Metal-binding</keyword>
<evidence type="ECO:0000256" key="15">
    <source>
        <dbReference type="ARBA" id="ARBA00023157"/>
    </source>
</evidence>
<dbReference type="Pfam" id="PF08725">
    <property type="entry name" value="Integrin_b_cyt"/>
    <property type="match status" value="1"/>
</dbReference>
<dbReference type="PANTHER" id="PTHR10082">
    <property type="entry name" value="INTEGRIN BETA SUBUNIT"/>
    <property type="match status" value="1"/>
</dbReference>
<feature type="signal peptide" evidence="20">
    <location>
        <begin position="1"/>
        <end position="25"/>
    </location>
</feature>
<dbReference type="EMBL" id="JAIZAY010000018">
    <property type="protein sequence ID" value="KAJ8025025.1"/>
    <property type="molecule type" value="Genomic_DNA"/>
</dbReference>
<evidence type="ECO:0000256" key="1">
    <source>
        <dbReference type="ARBA" id="ARBA00004251"/>
    </source>
</evidence>
<feature type="domain" description="EGF-like" evidence="21">
    <location>
        <begin position="583"/>
        <end position="594"/>
    </location>
</feature>
<dbReference type="SMART" id="SM00187">
    <property type="entry name" value="INB"/>
    <property type="match status" value="1"/>
</dbReference>
<keyword evidence="15 17" id="KW-1015">Disulfide bond</keyword>
<feature type="disulfide bond" evidence="17">
    <location>
        <begin position="454"/>
        <end position="458"/>
    </location>
</feature>
<dbReference type="SUPFAM" id="SSF53300">
    <property type="entry name" value="vWA-like"/>
    <property type="match status" value="1"/>
</dbReference>
<feature type="disulfide bond" evidence="17">
    <location>
        <begin position="483"/>
        <end position="492"/>
    </location>
</feature>
<dbReference type="PROSITE" id="PS52047">
    <property type="entry name" value="I_EGF_2"/>
    <property type="match status" value="1"/>
</dbReference>
<keyword evidence="14 19" id="KW-0472">Membrane</keyword>
<comment type="subcellular location">
    <subcellularLocation>
        <location evidence="1 18">Cell membrane</location>
        <topology evidence="1 18">Single-pass type I membrane protein</topology>
    </subcellularLocation>
</comment>
<dbReference type="Pfam" id="PF18372">
    <property type="entry name" value="I-EGF_1"/>
    <property type="match status" value="1"/>
</dbReference>
<keyword evidence="10" id="KW-0460">Magnesium</keyword>
<feature type="disulfide bond" evidence="17">
    <location>
        <begin position="572"/>
        <end position="583"/>
    </location>
</feature>
<evidence type="ECO:0000256" key="10">
    <source>
        <dbReference type="ARBA" id="ARBA00022842"/>
    </source>
</evidence>
<dbReference type="InterPro" id="IPR033760">
    <property type="entry name" value="Integrin_beta_N"/>
</dbReference>
<evidence type="ECO:0000256" key="13">
    <source>
        <dbReference type="ARBA" id="ARBA00023037"/>
    </source>
</evidence>
<evidence type="ECO:0000313" key="23">
    <source>
        <dbReference type="Proteomes" id="UP001152320"/>
    </source>
</evidence>
<dbReference type="GO" id="GO:0033627">
    <property type="term" value="P:cell adhesion mediated by integrin"/>
    <property type="evidence" value="ECO:0007669"/>
    <property type="project" value="TreeGrafter"/>
</dbReference>
<evidence type="ECO:0000256" key="17">
    <source>
        <dbReference type="PIRSR" id="PIRSR002512-1"/>
    </source>
</evidence>
<feature type="disulfide bond" evidence="17">
    <location>
        <begin position="596"/>
        <end position="603"/>
    </location>
</feature>
<dbReference type="InterPro" id="IPR036465">
    <property type="entry name" value="vWFA_dom_sf"/>
</dbReference>
<keyword evidence="23" id="KW-1185">Reference proteome</keyword>
<dbReference type="Proteomes" id="UP001152320">
    <property type="component" value="Chromosome 18"/>
</dbReference>
<feature type="disulfide bond" evidence="17">
    <location>
        <begin position="644"/>
        <end position="653"/>
    </location>
</feature>
<dbReference type="InterPro" id="IPR012896">
    <property type="entry name" value="Integrin_bsu_tail"/>
</dbReference>
<dbReference type="FunFam" id="2.10.25.10:FF:000036">
    <property type="entry name" value="Integrin beta"/>
    <property type="match status" value="1"/>
</dbReference>
<dbReference type="AlphaFoldDB" id="A0A9Q1BFV2"/>
<dbReference type="PROSITE" id="PS00243">
    <property type="entry name" value="I_EGF_1"/>
    <property type="match status" value="1"/>
</dbReference>
<feature type="disulfide bond" evidence="17">
    <location>
        <begin position="574"/>
        <end position="611"/>
    </location>
</feature>
<keyword evidence="9" id="KW-0106">Calcium</keyword>
<dbReference type="GO" id="GO:0008305">
    <property type="term" value="C:integrin complex"/>
    <property type="evidence" value="ECO:0007669"/>
    <property type="project" value="TreeGrafter"/>
</dbReference>
<keyword evidence="4" id="KW-0245">EGF-like domain</keyword>
<dbReference type="InterPro" id="IPR057243">
    <property type="entry name" value="Integrin_I-EGF_CS"/>
</dbReference>
<dbReference type="InterPro" id="IPR002369">
    <property type="entry name" value="Integrin_bsu_VWA"/>
</dbReference>
<keyword evidence="8" id="KW-0677">Repeat</keyword>
<dbReference type="InterPro" id="IPR057073">
    <property type="entry name" value="EGF_integrin_2"/>
</dbReference>
<dbReference type="SUPFAM" id="SSF103575">
    <property type="entry name" value="Plexin repeat"/>
    <property type="match status" value="1"/>
</dbReference>
<evidence type="ECO:0000256" key="19">
    <source>
        <dbReference type="SAM" id="Phobius"/>
    </source>
</evidence>
<feature type="disulfide bond" evidence="17">
    <location>
        <begin position="430"/>
        <end position="687"/>
    </location>
</feature>
<evidence type="ECO:0000256" key="14">
    <source>
        <dbReference type="ARBA" id="ARBA00023136"/>
    </source>
</evidence>
<feature type="disulfide bond" evidence="17">
    <location>
        <begin position="617"/>
        <end position="622"/>
    </location>
</feature>
<gene>
    <name evidence="22" type="ORF">HOLleu_35114</name>
</gene>
<dbReference type="InterPro" id="IPR014836">
    <property type="entry name" value="Integrin_bsu_cyt_dom"/>
</dbReference>
<keyword evidence="12 19" id="KW-1133">Transmembrane helix</keyword>
<dbReference type="Gene3D" id="1.20.5.100">
    <property type="entry name" value="Cytochrome c1, transmembrane anchor, C-terminal"/>
    <property type="match status" value="1"/>
</dbReference>
<dbReference type="InterPro" id="IPR036349">
    <property type="entry name" value="Integrin_bsu_tail_dom_sf"/>
</dbReference>
<dbReference type="InterPro" id="IPR032695">
    <property type="entry name" value="Integrin_dom_sf"/>
</dbReference>
<dbReference type="GO" id="GO:0005925">
    <property type="term" value="C:focal adhesion"/>
    <property type="evidence" value="ECO:0007669"/>
    <property type="project" value="TreeGrafter"/>
</dbReference>
<dbReference type="Gene3D" id="2.10.25.10">
    <property type="entry name" value="Laminin"/>
    <property type="match status" value="3"/>
</dbReference>
<dbReference type="OrthoDB" id="410592at2759"/>
<feature type="disulfide bond" evidence="17">
    <location>
        <begin position="202"/>
        <end position="205"/>
    </location>
</feature>
<keyword evidence="3" id="KW-1003">Cell membrane</keyword>
<dbReference type="InterPro" id="IPR040622">
    <property type="entry name" value="EGF_integrin_1"/>
</dbReference>
<dbReference type="SUPFAM" id="SSF69687">
    <property type="entry name" value="Integrin beta tail domain"/>
    <property type="match status" value="1"/>
</dbReference>
<comment type="similarity">
    <text evidence="2 18">Belongs to the integrin beta chain family.</text>
</comment>
<evidence type="ECO:0000256" key="6">
    <source>
        <dbReference type="ARBA" id="ARBA00022723"/>
    </source>
</evidence>
<keyword evidence="11 18" id="KW-0130">Cell adhesion</keyword>
<evidence type="ECO:0000256" key="7">
    <source>
        <dbReference type="ARBA" id="ARBA00022729"/>
    </source>
</evidence>
<feature type="disulfide bond" evidence="17">
    <location>
        <begin position="478"/>
        <end position="521"/>
    </location>
</feature>
<feature type="disulfide bond" evidence="17">
    <location>
        <begin position="529"/>
        <end position="564"/>
    </location>
</feature>
<feature type="disulfide bond" evidence="17">
    <location>
        <begin position="551"/>
        <end position="556"/>
    </location>
</feature>
<dbReference type="Pfam" id="PF17205">
    <property type="entry name" value="PSI_integrin"/>
    <property type="match status" value="1"/>
</dbReference>
<evidence type="ECO:0000256" key="8">
    <source>
        <dbReference type="ARBA" id="ARBA00022737"/>
    </source>
</evidence>
<feature type="chain" id="PRO_5040223969" description="Integrin beta" evidence="20">
    <location>
        <begin position="26"/>
        <end position="800"/>
    </location>
</feature>
<dbReference type="GO" id="GO:0007229">
    <property type="term" value="P:integrin-mediated signaling pathway"/>
    <property type="evidence" value="ECO:0007669"/>
    <property type="project" value="UniProtKB-KW"/>
</dbReference>
<feature type="disulfide bond" evidence="17">
    <location>
        <begin position="650"/>
        <end position="719"/>
    </location>
</feature>
<proteinExistence type="inferred from homology"/>
<evidence type="ECO:0000256" key="2">
    <source>
        <dbReference type="ARBA" id="ARBA00007449"/>
    </source>
</evidence>